<dbReference type="RefSeq" id="WP_028310393.1">
    <property type="nucleotide sequence ID" value="NZ_AXWS01000007.1"/>
</dbReference>
<dbReference type="GO" id="GO:0009399">
    <property type="term" value="P:nitrogen fixation"/>
    <property type="evidence" value="ECO:0007669"/>
    <property type="project" value="InterPro"/>
</dbReference>
<dbReference type="Pfam" id="PF04319">
    <property type="entry name" value="NifZ"/>
    <property type="match status" value="1"/>
</dbReference>
<dbReference type="OrthoDB" id="8563538at2"/>
<keyword evidence="2" id="KW-0535">Nitrogen fixation</keyword>
<evidence type="ECO:0000313" key="3">
    <source>
        <dbReference type="Proteomes" id="UP000675920"/>
    </source>
</evidence>
<dbReference type="InterPro" id="IPR007415">
    <property type="entry name" value="Nitrogenase_MoFe_mat_NifZ"/>
</dbReference>
<evidence type="ECO:0000256" key="2">
    <source>
        <dbReference type="ARBA" id="ARBA00023231"/>
    </source>
</evidence>
<keyword evidence="3" id="KW-1185">Reference proteome</keyword>
<proteinExistence type="inferred from homology"/>
<reference evidence="4" key="1">
    <citation type="submission" date="2025-08" db="UniProtKB">
        <authorList>
            <consortium name="RefSeq"/>
        </authorList>
    </citation>
    <scope>IDENTIFICATION</scope>
</reference>
<dbReference type="AlphaFoldDB" id="A0A8B6X283"/>
<accession>A0A8B6X283</accession>
<protein>
    <submittedName>
        <fullName evidence="4">Nitrogen fixation protein NifZ</fullName>
    </submittedName>
</protein>
<name>A0A8B6X283_9BURK</name>
<comment type="similarity">
    <text evidence="1">Belongs to the NifZ family.</text>
</comment>
<evidence type="ECO:0000256" key="1">
    <source>
        <dbReference type="ARBA" id="ARBA00008027"/>
    </source>
</evidence>
<sequence length="86" mass="9238">MIEPRDAKYQWGMRVVALDDLVNDGSFPDAPVDAVLARAGDIGEIVQVGHHVEANIPVYLVEFNGLVVGCLEEEIAVPERGLVPAA</sequence>
<evidence type="ECO:0000313" key="4">
    <source>
        <dbReference type="RefSeq" id="WP_028310393.1"/>
    </source>
</evidence>
<dbReference type="Proteomes" id="UP000675920">
    <property type="component" value="Unplaced"/>
</dbReference>
<organism evidence="3 4">
    <name type="scientific">Derxia gummosa DSM 723</name>
    <dbReference type="NCBI Taxonomy" id="1121388"/>
    <lineage>
        <taxon>Bacteria</taxon>
        <taxon>Pseudomonadati</taxon>
        <taxon>Pseudomonadota</taxon>
        <taxon>Betaproteobacteria</taxon>
        <taxon>Burkholderiales</taxon>
        <taxon>Alcaligenaceae</taxon>
        <taxon>Derxia</taxon>
    </lineage>
</organism>